<organism evidence="22 23">
    <name type="scientific">Genlisea aurea</name>
    <dbReference type="NCBI Taxonomy" id="192259"/>
    <lineage>
        <taxon>Eukaryota</taxon>
        <taxon>Viridiplantae</taxon>
        <taxon>Streptophyta</taxon>
        <taxon>Embryophyta</taxon>
        <taxon>Tracheophyta</taxon>
        <taxon>Spermatophyta</taxon>
        <taxon>Magnoliopsida</taxon>
        <taxon>eudicotyledons</taxon>
        <taxon>Gunneridae</taxon>
        <taxon>Pentapetalae</taxon>
        <taxon>asterids</taxon>
        <taxon>lamiids</taxon>
        <taxon>Lamiales</taxon>
        <taxon>Lentibulariaceae</taxon>
        <taxon>Genlisea</taxon>
    </lineage>
</organism>
<dbReference type="InterPro" id="IPR039261">
    <property type="entry name" value="FNR_nucleotide-bd"/>
</dbReference>
<dbReference type="Gene3D" id="3.90.420.10">
    <property type="entry name" value="Oxidoreductase, molybdopterin-binding domain"/>
    <property type="match status" value="1"/>
</dbReference>
<dbReference type="Gene3D" id="2.60.40.650">
    <property type="match status" value="1"/>
</dbReference>
<keyword evidence="10 18" id="KW-0479">Metal-binding</keyword>
<dbReference type="GO" id="GO:0030151">
    <property type="term" value="F:molybdenum ion binding"/>
    <property type="evidence" value="ECO:0007669"/>
    <property type="project" value="InterPro"/>
</dbReference>
<dbReference type="PANTHER" id="PTHR19372:SF7">
    <property type="entry name" value="SULFITE OXIDASE, MITOCHONDRIAL"/>
    <property type="match status" value="1"/>
</dbReference>
<dbReference type="InterPro" id="IPR001709">
    <property type="entry name" value="Flavoprot_Pyr_Nucl_cyt_Rdtase"/>
</dbReference>
<keyword evidence="14" id="KW-0520">NAD</keyword>
<dbReference type="GO" id="GO:0050464">
    <property type="term" value="F:nitrate reductase (NADPH) activity"/>
    <property type="evidence" value="ECO:0007669"/>
    <property type="project" value="InterPro"/>
</dbReference>
<keyword evidence="9" id="KW-0285">Flavoprotein</keyword>
<dbReference type="InterPro" id="IPR001199">
    <property type="entry name" value="Cyt_B5-like_heme/steroid-bd"/>
</dbReference>
<keyword evidence="16" id="KW-1015">Disulfide bond</keyword>
<dbReference type="Pfam" id="PF00175">
    <property type="entry name" value="NAD_binding_1"/>
    <property type="match status" value="1"/>
</dbReference>
<comment type="cofactor">
    <cofactor evidence="1">
        <name>heme</name>
        <dbReference type="ChEBI" id="CHEBI:30413"/>
    </cofactor>
</comment>
<dbReference type="Proteomes" id="UP000015453">
    <property type="component" value="Unassembled WGS sequence"/>
</dbReference>
<dbReference type="FunFam" id="3.10.120.10:FF:000007">
    <property type="entry name" value="Sulfite oxidase, mitochondrial"/>
    <property type="match status" value="1"/>
</dbReference>
<evidence type="ECO:0000256" key="10">
    <source>
        <dbReference type="ARBA" id="ARBA00022723"/>
    </source>
</evidence>
<dbReference type="InterPro" id="IPR017927">
    <property type="entry name" value="FAD-bd_FR_type"/>
</dbReference>
<dbReference type="InterPro" id="IPR012137">
    <property type="entry name" value="Nitr_rd_NADH"/>
</dbReference>
<accession>S8E882</accession>
<feature type="non-terminal residue" evidence="22">
    <location>
        <position position="1"/>
    </location>
</feature>
<feature type="region of interest" description="Disordered" evidence="19">
    <location>
        <begin position="1"/>
        <end position="25"/>
    </location>
</feature>
<dbReference type="PROSITE" id="PS50255">
    <property type="entry name" value="CYTOCHROME_B5_2"/>
    <property type="match status" value="1"/>
</dbReference>
<dbReference type="PROSITE" id="PS51384">
    <property type="entry name" value="FAD_FR"/>
    <property type="match status" value="1"/>
</dbReference>
<dbReference type="Pfam" id="PF00970">
    <property type="entry name" value="FAD_binding_6"/>
    <property type="match status" value="1"/>
</dbReference>
<dbReference type="InterPro" id="IPR005066">
    <property type="entry name" value="MoCF_OxRdtse_dimer"/>
</dbReference>
<dbReference type="GO" id="GO:0006790">
    <property type="term" value="P:sulfur compound metabolic process"/>
    <property type="evidence" value="ECO:0007669"/>
    <property type="project" value="TreeGrafter"/>
</dbReference>
<dbReference type="PRINTS" id="PR00407">
    <property type="entry name" value="EUMOPTERIN"/>
</dbReference>
<comment type="function">
    <text evidence="3">Nitrate reductase is a key enzyme involved in the first step of nitrate assimilation in plants, fungi and bacteria.</text>
</comment>
<dbReference type="FunFam" id="3.90.420.10:FF:000003">
    <property type="entry name" value="Nitrate reductase"/>
    <property type="match status" value="1"/>
</dbReference>
<comment type="similarity">
    <text evidence="4">Belongs to the nitrate reductase family.</text>
</comment>
<reference evidence="22 23" key="1">
    <citation type="journal article" date="2013" name="BMC Genomics">
        <title>The miniature genome of a carnivorous plant Genlisea aurea contains a low number of genes and short non-coding sequences.</title>
        <authorList>
            <person name="Leushkin E.V."/>
            <person name="Sutormin R.A."/>
            <person name="Nabieva E.R."/>
            <person name="Penin A.A."/>
            <person name="Kondrashov A.S."/>
            <person name="Logacheva M.D."/>
        </authorList>
    </citation>
    <scope>NUCLEOTIDE SEQUENCE [LARGE SCALE GENOMIC DNA]</scope>
</reference>
<evidence type="ECO:0000256" key="12">
    <source>
        <dbReference type="ARBA" id="ARBA00023002"/>
    </source>
</evidence>
<evidence type="ECO:0000256" key="1">
    <source>
        <dbReference type="ARBA" id="ARBA00001971"/>
    </source>
</evidence>
<dbReference type="InterPro" id="IPR000572">
    <property type="entry name" value="OxRdtase_Mopterin-bd_dom"/>
</dbReference>
<dbReference type="InterPro" id="IPR001433">
    <property type="entry name" value="OxRdtase_FAD/NAD-bd"/>
</dbReference>
<comment type="cofactor">
    <cofactor evidence="18">
        <name>Mo-molybdopterin</name>
        <dbReference type="ChEBI" id="CHEBI:71302"/>
    </cofactor>
    <text evidence="18">Binds 1 Mo-molybdopterin (Mo-MPT) cofactor per subunit.</text>
</comment>
<feature type="domain" description="Cytochrome b5 heme-binding" evidence="20">
    <location>
        <begin position="473"/>
        <end position="548"/>
    </location>
</feature>
<keyword evidence="11" id="KW-0274">FAD</keyword>
<dbReference type="InterPro" id="IPR036374">
    <property type="entry name" value="OxRdtase_Mopterin-bd_sf"/>
</dbReference>
<evidence type="ECO:0000256" key="5">
    <source>
        <dbReference type="ARBA" id="ARBA00011738"/>
    </source>
</evidence>
<dbReference type="FunFam" id="3.40.50.80:FF:000025">
    <property type="entry name" value="Nitrate reductase [NADH]"/>
    <property type="match status" value="1"/>
</dbReference>
<dbReference type="CDD" id="cd02112">
    <property type="entry name" value="eukary_NR_Moco"/>
    <property type="match status" value="1"/>
</dbReference>
<evidence type="ECO:0000256" key="14">
    <source>
        <dbReference type="ARBA" id="ARBA00023027"/>
    </source>
</evidence>
<dbReference type="GO" id="GO:0043546">
    <property type="term" value="F:molybdopterin cofactor binding"/>
    <property type="evidence" value="ECO:0007669"/>
    <property type="project" value="TreeGrafter"/>
</dbReference>
<evidence type="ECO:0000259" key="21">
    <source>
        <dbReference type="PROSITE" id="PS51384"/>
    </source>
</evidence>
<protein>
    <recommendedName>
        <fullName evidence="6">nitrate reductase (NADH)</fullName>
        <ecNumber evidence="6">1.7.1.1</ecNumber>
    </recommendedName>
</protein>
<dbReference type="GO" id="GO:0008482">
    <property type="term" value="F:sulfite oxidase activity"/>
    <property type="evidence" value="ECO:0007669"/>
    <property type="project" value="TreeGrafter"/>
</dbReference>
<dbReference type="GO" id="GO:0042128">
    <property type="term" value="P:nitrate assimilation"/>
    <property type="evidence" value="ECO:0007669"/>
    <property type="project" value="UniProtKB-KW"/>
</dbReference>
<dbReference type="GO" id="GO:0009416">
    <property type="term" value="P:response to light stimulus"/>
    <property type="evidence" value="ECO:0007669"/>
    <property type="project" value="UniProtKB-ARBA"/>
</dbReference>
<keyword evidence="7 18" id="KW-0500">Molybdenum</keyword>
<dbReference type="PRINTS" id="PR00363">
    <property type="entry name" value="CYTOCHROMEB5"/>
</dbReference>
<dbReference type="CDD" id="cd06183">
    <property type="entry name" value="cyt_b5_reduct_like"/>
    <property type="match status" value="1"/>
</dbReference>
<evidence type="ECO:0000259" key="20">
    <source>
        <dbReference type="PROSITE" id="PS50255"/>
    </source>
</evidence>
<dbReference type="PIRSF" id="PIRSF000233">
    <property type="entry name" value="Nitr_rd_NADH"/>
    <property type="match status" value="1"/>
</dbReference>
<evidence type="ECO:0000313" key="23">
    <source>
        <dbReference type="Proteomes" id="UP000015453"/>
    </source>
</evidence>
<dbReference type="SUPFAM" id="SSF52343">
    <property type="entry name" value="Ferredoxin reductase-like, C-terminal NADP-linked domain"/>
    <property type="match status" value="1"/>
</dbReference>
<keyword evidence="12" id="KW-0560">Oxidoreductase</keyword>
<dbReference type="FunFam" id="2.40.30.10:FF:000021">
    <property type="entry name" value="NADH-cytochrome b5 reductase"/>
    <property type="match status" value="1"/>
</dbReference>
<evidence type="ECO:0000256" key="16">
    <source>
        <dbReference type="ARBA" id="ARBA00023157"/>
    </source>
</evidence>
<dbReference type="InterPro" id="IPR036400">
    <property type="entry name" value="Cyt_B5-like_heme/steroid_sf"/>
</dbReference>
<dbReference type="Gene3D" id="3.10.120.10">
    <property type="entry name" value="Cytochrome b5-like heme/steroid binding domain"/>
    <property type="match status" value="1"/>
</dbReference>
<keyword evidence="23" id="KW-1185">Reference proteome</keyword>
<dbReference type="Pfam" id="PF00174">
    <property type="entry name" value="Oxidored_molyb"/>
    <property type="match status" value="1"/>
</dbReference>
<dbReference type="GO" id="GO:0009703">
    <property type="term" value="F:nitrate reductase (NADH) activity"/>
    <property type="evidence" value="ECO:0007669"/>
    <property type="project" value="UniProtKB-EC"/>
</dbReference>
<dbReference type="GO" id="GO:0020037">
    <property type="term" value="F:heme binding"/>
    <property type="evidence" value="ECO:0007669"/>
    <property type="project" value="TreeGrafter"/>
</dbReference>
<name>S8E882_9LAMI</name>
<dbReference type="SMART" id="SM01117">
    <property type="entry name" value="Cyt-b5"/>
    <property type="match status" value="1"/>
</dbReference>
<keyword evidence="15" id="KW-0534">Nitrate assimilation</keyword>
<evidence type="ECO:0000256" key="4">
    <source>
        <dbReference type="ARBA" id="ARBA00006253"/>
    </source>
</evidence>
<comment type="subunit">
    <text evidence="5">Homodimer.</text>
</comment>
<dbReference type="PRINTS" id="PR00371">
    <property type="entry name" value="FPNCR"/>
</dbReference>
<dbReference type="AlphaFoldDB" id="S8E882"/>
<dbReference type="FunFam" id="2.60.40.650:FF:000001">
    <property type="entry name" value="Nitrate reductase"/>
    <property type="match status" value="1"/>
</dbReference>
<comment type="catalytic activity">
    <reaction evidence="17">
        <text>nitrite + NAD(+) + H2O = nitrate + NADH + H(+)</text>
        <dbReference type="Rhea" id="RHEA:17913"/>
        <dbReference type="ChEBI" id="CHEBI:15377"/>
        <dbReference type="ChEBI" id="CHEBI:15378"/>
        <dbReference type="ChEBI" id="CHEBI:16301"/>
        <dbReference type="ChEBI" id="CHEBI:17632"/>
        <dbReference type="ChEBI" id="CHEBI:57540"/>
        <dbReference type="ChEBI" id="CHEBI:57945"/>
        <dbReference type="EC" id="1.7.1.1"/>
    </reaction>
</comment>
<evidence type="ECO:0000256" key="7">
    <source>
        <dbReference type="ARBA" id="ARBA00022505"/>
    </source>
</evidence>
<evidence type="ECO:0000256" key="15">
    <source>
        <dbReference type="ARBA" id="ARBA00023063"/>
    </source>
</evidence>
<dbReference type="PANTHER" id="PTHR19372">
    <property type="entry name" value="SULFITE REDUCTASE"/>
    <property type="match status" value="1"/>
</dbReference>
<evidence type="ECO:0000256" key="9">
    <source>
        <dbReference type="ARBA" id="ARBA00022630"/>
    </source>
</evidence>
<dbReference type="InterPro" id="IPR008335">
    <property type="entry name" value="Mopterin_OxRdtase_euk"/>
</dbReference>
<dbReference type="InterPro" id="IPR014756">
    <property type="entry name" value="Ig_E-set"/>
</dbReference>
<dbReference type="SUPFAM" id="SSF55856">
    <property type="entry name" value="Cytochrome b5-like heme/steroid binding domain"/>
    <property type="match status" value="1"/>
</dbReference>
<proteinExistence type="inferred from homology"/>
<evidence type="ECO:0000256" key="3">
    <source>
        <dbReference type="ARBA" id="ARBA00003838"/>
    </source>
</evidence>
<feature type="binding site" evidence="18">
    <location>
        <position position="126"/>
    </location>
    <ligand>
        <name>Mo-molybdopterin</name>
        <dbReference type="ChEBI" id="CHEBI:71302"/>
    </ligand>
    <ligandPart>
        <name>Mo</name>
        <dbReference type="ChEBI" id="CHEBI:28685"/>
    </ligandPart>
</feature>
<keyword evidence="13" id="KW-0408">Iron</keyword>
<comment type="cofactor">
    <cofactor evidence="2">
        <name>FAD</name>
        <dbReference type="ChEBI" id="CHEBI:57692"/>
    </cofactor>
</comment>
<sequence length="826" mass="91601">DYSSSTDGDDDDDAGDISSSTPVEASILDQRDRLTADNWVERSSSMVRLTGKHPFNAEPPLERLMHHGFITPVPLHYVRNHGAVPKASWEDWTVQVAGLVASPTSFTMHRLVTEFRSKEFPVTLVCAGNRRKEQNMVKQTIGFNWGAAGVSTSVWRGVPLRAVLKRCGIVSRKKGALYVCFEGAEDLPGGGGSKYGTSLARAVAMDPSRDVILAYLQNGERLKPDHGFPVRIIIPGFIGGRMVKWLKRIIVTTTQSDSHYHYMDNRVLPSHVADSQLANAQGWWYRPEYIINELNINSVITSPHHGEEIIPANQRAYTLRGYAYSGGGRKVTRVELTMDGGDTWRLCMLDTPEKPNKYGKYWCWCFWAAEVDTGDLLEAEEIAVRAWDESLNTQPEILAWNLMGMMNNCWFRVKTKLGAGGMIVFLHPTLPGNQPGGWMGEETSAAADTNSTRRIAFKKTVSSRAIINTSAVKKSFSAAEVEKHNSADSAWIIVHGRVYDCTRFLRQHPGGADSILINAGTDCTEEFDAIHSHNAQNMIQDYIIGHLSDTDTALSSSRGRDGTTGLVTGERIRCRLVAKTSLTRDVRLFRFELPNAEHVLGLPVGKHILLCATIDGKLCMRAYTPTSGVEAVGYFELVVKIYLRDVHPKFPKGGLMSQHLDSLELGSLVDVKGPMGHIEYAGRGNFLVHGKRKSAKKVGMIAGGTGITPIYQVIQAILKDPEDRTEMYLVYANRTEDDILLRNELDGWAAAYPGRIKIWYLVRESVREGWKYSLGFIDDGVLREHIPAPAEDTLALGCGPPPMLESAVKPNLEKIGFDIDKSLLVF</sequence>
<dbReference type="InterPro" id="IPR017938">
    <property type="entry name" value="Riboflavin_synthase-like_b-brl"/>
</dbReference>
<feature type="domain" description="FAD-binding FR-type" evidence="21">
    <location>
        <begin position="569"/>
        <end position="681"/>
    </location>
</feature>
<evidence type="ECO:0000256" key="17">
    <source>
        <dbReference type="ARBA" id="ARBA00048748"/>
    </source>
</evidence>
<dbReference type="EMBL" id="AUSU01000982">
    <property type="protein sequence ID" value="EPS72068.1"/>
    <property type="molecule type" value="Genomic_DNA"/>
</dbReference>
<evidence type="ECO:0000256" key="6">
    <source>
        <dbReference type="ARBA" id="ARBA00012672"/>
    </source>
</evidence>
<dbReference type="OrthoDB" id="432685at2759"/>
<dbReference type="EC" id="1.7.1.1" evidence="6"/>
<evidence type="ECO:0000256" key="8">
    <source>
        <dbReference type="ARBA" id="ARBA00022617"/>
    </source>
</evidence>
<dbReference type="GO" id="GO:0006809">
    <property type="term" value="P:nitric oxide biosynthetic process"/>
    <property type="evidence" value="ECO:0007669"/>
    <property type="project" value="InterPro"/>
</dbReference>
<dbReference type="PRINTS" id="PR00406">
    <property type="entry name" value="CYTB5RDTASE"/>
</dbReference>
<dbReference type="SUPFAM" id="SSF81296">
    <property type="entry name" value="E set domains"/>
    <property type="match status" value="1"/>
</dbReference>
<evidence type="ECO:0000256" key="2">
    <source>
        <dbReference type="ARBA" id="ARBA00001974"/>
    </source>
</evidence>
<dbReference type="Gene3D" id="2.40.30.10">
    <property type="entry name" value="Translation factors"/>
    <property type="match status" value="1"/>
</dbReference>
<evidence type="ECO:0000256" key="19">
    <source>
        <dbReference type="SAM" id="MobiDB-lite"/>
    </source>
</evidence>
<evidence type="ECO:0000256" key="13">
    <source>
        <dbReference type="ARBA" id="ARBA00023004"/>
    </source>
</evidence>
<dbReference type="Gene3D" id="3.40.50.80">
    <property type="entry name" value="Nucleotide-binding domain of ferredoxin-NADP reductase (FNR) module"/>
    <property type="match status" value="1"/>
</dbReference>
<gene>
    <name evidence="22" type="ORF">M569_02682</name>
</gene>
<dbReference type="Pfam" id="PF03404">
    <property type="entry name" value="Mo-co_dimer"/>
    <property type="match status" value="1"/>
</dbReference>
<evidence type="ECO:0000313" key="22">
    <source>
        <dbReference type="EMBL" id="EPS72068.1"/>
    </source>
</evidence>
<comment type="caution">
    <text evidence="22">The sequence shown here is derived from an EMBL/GenBank/DDBJ whole genome shotgun (WGS) entry which is preliminary data.</text>
</comment>
<dbReference type="Pfam" id="PF00173">
    <property type="entry name" value="Cyt-b5"/>
    <property type="match status" value="1"/>
</dbReference>
<dbReference type="InterPro" id="IPR008333">
    <property type="entry name" value="Cbr1-like_FAD-bd_dom"/>
</dbReference>
<keyword evidence="8" id="KW-0349">Heme</keyword>
<dbReference type="SUPFAM" id="SSF56524">
    <property type="entry name" value="Oxidoreductase molybdopterin-binding domain"/>
    <property type="match status" value="1"/>
</dbReference>
<evidence type="ECO:0000256" key="11">
    <source>
        <dbReference type="ARBA" id="ARBA00022827"/>
    </source>
</evidence>
<evidence type="ECO:0000256" key="18">
    <source>
        <dbReference type="PIRSR" id="PIRSR000233-1"/>
    </source>
</evidence>
<dbReference type="SUPFAM" id="SSF63380">
    <property type="entry name" value="Riboflavin synthase domain-like"/>
    <property type="match status" value="1"/>
</dbReference>